<dbReference type="STRING" id="43335.A0A4U5QX89"/>
<dbReference type="GO" id="GO:0003735">
    <property type="term" value="F:structural constituent of ribosome"/>
    <property type="evidence" value="ECO:0007669"/>
    <property type="project" value="InterPro"/>
</dbReference>
<dbReference type="PANTHER" id="PTHR43462">
    <property type="entry name" value="ALANYL-TRNA EDITING PROTEIN"/>
    <property type="match status" value="1"/>
</dbReference>
<evidence type="ECO:0000256" key="1">
    <source>
        <dbReference type="ARBA" id="ARBA00010228"/>
    </source>
</evidence>
<organism evidence="4">
    <name type="scientific">Populus alba</name>
    <name type="common">White poplar</name>
    <dbReference type="NCBI Taxonomy" id="43335"/>
    <lineage>
        <taxon>Eukaryota</taxon>
        <taxon>Viridiplantae</taxon>
        <taxon>Streptophyta</taxon>
        <taxon>Embryophyta</taxon>
        <taxon>Tracheophyta</taxon>
        <taxon>Spermatophyta</taxon>
        <taxon>Magnoliopsida</taxon>
        <taxon>eudicotyledons</taxon>
        <taxon>Gunneridae</taxon>
        <taxon>Pentapetalae</taxon>
        <taxon>rosids</taxon>
        <taxon>fabids</taxon>
        <taxon>Malpighiales</taxon>
        <taxon>Salicaceae</taxon>
        <taxon>Saliceae</taxon>
        <taxon>Populus</taxon>
    </lineage>
</organism>
<dbReference type="InterPro" id="IPR001931">
    <property type="entry name" value="Ribosomal_eS21"/>
</dbReference>
<dbReference type="PANTHER" id="PTHR43462:SF2">
    <property type="entry name" value="THREONYL AND ALANYL TRNA SYNTHETASE SECOND ADDITIONAL DOMAIN-CONTAINING PROTEIN"/>
    <property type="match status" value="1"/>
</dbReference>
<dbReference type="EMBL" id="RCHU01000073">
    <property type="protein sequence ID" value="TKS15872.1"/>
    <property type="molecule type" value="Genomic_DNA"/>
</dbReference>
<dbReference type="Gene3D" id="3.30.1230.20">
    <property type="match status" value="1"/>
</dbReference>
<keyword evidence="2" id="KW-0689">Ribosomal protein</keyword>
<accession>A0A4U5QX89</accession>
<gene>
    <name evidence="4" type="ORF">D5086_0000029070</name>
</gene>
<sequence>MCSSATNRLITSKDHASVQINAGPLDEYMAFIPVHFSTILPSVVFVRAQTSTIFHPQGGEANQLTLESSTIASIPVFKLSSRECSDQDELLALRLGILRIACLEEVGIGALLEPGKGLPFSYGPFVEYKGTIPQNELQSKQHELELAANALISRGGKASFCCMSVLPSKKLLNYVVVVLPDYIPKDSTPRVVKLGNSAVCCGGTHVSDISEIISLQVSQIRKKKGVTKVSYTVGS</sequence>
<evidence type="ECO:0008006" key="5">
    <source>
        <dbReference type="Google" id="ProtNLM"/>
    </source>
</evidence>
<dbReference type="GO" id="GO:0000166">
    <property type="term" value="F:nucleotide binding"/>
    <property type="evidence" value="ECO:0007669"/>
    <property type="project" value="InterPro"/>
</dbReference>
<name>A0A4U5QX89_POPAL</name>
<proteinExistence type="inferred from homology"/>
<comment type="caution">
    <text evidence="4">The sequence shown here is derived from an EMBL/GenBank/DDBJ whole genome shotgun (WGS) entry which is preliminary data.</text>
</comment>
<protein>
    <recommendedName>
        <fullName evidence="5">Threonyl/alanyl tRNA synthetase SAD domain-containing protein</fullName>
    </recommendedName>
</protein>
<dbReference type="InterPro" id="IPR051335">
    <property type="entry name" value="Alanyl-tRNA_Editing_Enzymes"/>
</dbReference>
<reference evidence="4" key="1">
    <citation type="submission" date="2018-10" db="EMBL/GenBank/DDBJ databases">
        <title>Population genomic analysis revealed the cold adaptation of white poplar.</title>
        <authorList>
            <person name="Liu Y.-J."/>
        </authorList>
    </citation>
    <scope>NUCLEOTIDE SEQUENCE [LARGE SCALE GENOMIC DNA]</scope>
    <source>
        <strain evidence="4">PAL-ZL1</strain>
    </source>
</reference>
<evidence type="ECO:0000256" key="2">
    <source>
        <dbReference type="ARBA" id="ARBA00022980"/>
    </source>
</evidence>
<dbReference type="InterPro" id="IPR018163">
    <property type="entry name" value="Thr/Ala-tRNA-synth_IIc_edit"/>
</dbReference>
<evidence type="ECO:0000256" key="3">
    <source>
        <dbReference type="ARBA" id="ARBA00023274"/>
    </source>
</evidence>
<dbReference type="GO" id="GO:0006412">
    <property type="term" value="P:translation"/>
    <property type="evidence" value="ECO:0007669"/>
    <property type="project" value="InterPro"/>
</dbReference>
<keyword evidence="3" id="KW-0687">Ribonucleoprotein</keyword>
<dbReference type="AlphaFoldDB" id="A0A4U5QX89"/>
<dbReference type="InterPro" id="IPR038579">
    <property type="entry name" value="Ribosomal_eS21_sf"/>
</dbReference>
<dbReference type="Gene3D" id="3.30.980.10">
    <property type="entry name" value="Threonyl-trna Synthetase, Chain A, domain 2"/>
    <property type="match status" value="1"/>
</dbReference>
<dbReference type="Pfam" id="PF01249">
    <property type="entry name" value="Ribosomal_S21e"/>
    <property type="match status" value="1"/>
</dbReference>
<dbReference type="GO" id="GO:0005840">
    <property type="term" value="C:ribosome"/>
    <property type="evidence" value="ECO:0007669"/>
    <property type="project" value="UniProtKB-KW"/>
</dbReference>
<comment type="similarity">
    <text evidence="1">Belongs to the eukaryotic ribosomal protein eS21 family.</text>
</comment>
<evidence type="ECO:0000313" key="4">
    <source>
        <dbReference type="EMBL" id="TKS15872.1"/>
    </source>
</evidence>
<dbReference type="GO" id="GO:1990904">
    <property type="term" value="C:ribonucleoprotein complex"/>
    <property type="evidence" value="ECO:0007669"/>
    <property type="project" value="UniProtKB-KW"/>
</dbReference>
<dbReference type="SUPFAM" id="SSF55186">
    <property type="entry name" value="ThrRS/AlaRS common domain"/>
    <property type="match status" value="1"/>
</dbReference>